<organism evidence="2 3">
    <name type="scientific">Streptomyces telluris</name>
    <dbReference type="NCBI Taxonomy" id="2720021"/>
    <lineage>
        <taxon>Bacteria</taxon>
        <taxon>Bacillati</taxon>
        <taxon>Actinomycetota</taxon>
        <taxon>Actinomycetes</taxon>
        <taxon>Kitasatosporales</taxon>
        <taxon>Streptomycetaceae</taxon>
        <taxon>Streptomyces</taxon>
    </lineage>
</organism>
<feature type="compositionally biased region" description="Basic and acidic residues" evidence="1">
    <location>
        <begin position="29"/>
        <end position="39"/>
    </location>
</feature>
<comment type="caution">
    <text evidence="2">The sequence shown here is derived from an EMBL/GenBank/DDBJ whole genome shotgun (WGS) entry which is preliminary data.</text>
</comment>
<protein>
    <submittedName>
        <fullName evidence="2">Uncharacterized protein</fullName>
    </submittedName>
</protein>
<dbReference type="EMBL" id="JANIID010000087">
    <property type="protein sequence ID" value="MCQ8775155.1"/>
    <property type="molecule type" value="Genomic_DNA"/>
</dbReference>
<keyword evidence="3" id="KW-1185">Reference proteome</keyword>
<evidence type="ECO:0000313" key="3">
    <source>
        <dbReference type="Proteomes" id="UP001142374"/>
    </source>
</evidence>
<name>A0A9X2RTA7_9ACTN</name>
<dbReference type="AlphaFoldDB" id="A0A9X2RTA7"/>
<dbReference type="Proteomes" id="UP001142374">
    <property type="component" value="Unassembled WGS sequence"/>
</dbReference>
<proteinExistence type="predicted"/>
<evidence type="ECO:0000256" key="1">
    <source>
        <dbReference type="SAM" id="MobiDB-lite"/>
    </source>
</evidence>
<gene>
    <name evidence="2" type="ORF">NQU55_36205</name>
</gene>
<reference evidence="2" key="1">
    <citation type="submission" date="2022-06" db="EMBL/GenBank/DDBJ databases">
        <title>WGS of actinobacteria.</title>
        <authorList>
            <person name="Thawai C."/>
        </authorList>
    </citation>
    <scope>NUCLEOTIDE SEQUENCE</scope>
    <source>
        <strain evidence="2">AA8</strain>
    </source>
</reference>
<evidence type="ECO:0000313" key="2">
    <source>
        <dbReference type="EMBL" id="MCQ8775155.1"/>
    </source>
</evidence>
<accession>A0A9X2RTA7</accession>
<sequence length="113" mass="12723">MREAQQQLHQARAELRAFLADPDLPWSVEPHDGWTDPQDRWYPTQRPATTGWTEEQQQTAQALRARELELVIAVSGHPFWSTLDRGQVVAARMALKRAHEQEDPDGGAAAAAE</sequence>
<feature type="region of interest" description="Disordered" evidence="1">
    <location>
        <begin position="28"/>
        <end position="52"/>
    </location>
</feature>